<name>A0A1W0X3W5_HYPEX</name>
<feature type="DNA-binding region" description="Fork-head" evidence="4">
    <location>
        <begin position="69"/>
        <end position="163"/>
    </location>
</feature>
<dbReference type="GO" id="GO:0009887">
    <property type="term" value="P:animal organ morphogenesis"/>
    <property type="evidence" value="ECO:0007669"/>
    <property type="project" value="TreeGrafter"/>
</dbReference>
<feature type="region of interest" description="Disordered" evidence="5">
    <location>
        <begin position="446"/>
        <end position="466"/>
    </location>
</feature>
<dbReference type="GO" id="GO:0000981">
    <property type="term" value="F:DNA-binding transcription factor activity, RNA polymerase II-specific"/>
    <property type="evidence" value="ECO:0007669"/>
    <property type="project" value="TreeGrafter"/>
</dbReference>
<sequence>MLTLEEIERLNFPVSAVPSYGEDHHGPMDEKPMGGEDSGDKDAASCPENPDDSDGKSPTKRPNHRRHEKPPFSYIALIVMAIQNTPSRKVTLNEIYQFLQQNFAFFRGSYHGWKNSVRHNLSLNECFIKLPKGLGRPGKGHYWTMDPASEFMFEEGSFRRRPRGFRRKCQNQEAAMKAQCMAASAASSSSVGFLTSSSGAASSVSCGGNNGSSSQCSDNIFASTTSLQQASGRAGIMSRSSFGAHMSSAIPSSAAEQHTACLPWNSLAQRHAPSGNYAFSTNTYPYSFNSGDLYGTGCSGTGNPYVNFASSSSQMYAVPTHHHHSASSWSLPNSVPSSSFSMGSGGGGSVAVLESTSEISKHHQQQQQQQQQQQGSMPQATTVHHHHHHNPHHSLSNMGMHYAGAGNLIAAAAAAAAAASSSSAGPQYELVSHCGTSFPAFQSSMMQQQQCPSSQDGKDGSKLERF</sequence>
<dbReference type="FunFam" id="1.10.10.10:FF:000071">
    <property type="entry name" value="Forkhead box F1"/>
    <property type="match status" value="1"/>
</dbReference>
<evidence type="ECO:0000313" key="8">
    <source>
        <dbReference type="Proteomes" id="UP000192578"/>
    </source>
</evidence>
<dbReference type="Gene3D" id="1.10.10.10">
    <property type="entry name" value="Winged helix-like DNA-binding domain superfamily/Winged helix DNA-binding domain"/>
    <property type="match status" value="1"/>
</dbReference>
<dbReference type="InterPro" id="IPR001766">
    <property type="entry name" value="Fork_head_dom"/>
</dbReference>
<evidence type="ECO:0000259" key="6">
    <source>
        <dbReference type="PROSITE" id="PS50039"/>
    </source>
</evidence>
<dbReference type="EMBL" id="MTYJ01000020">
    <property type="protein sequence ID" value="OQV22004.1"/>
    <property type="molecule type" value="Genomic_DNA"/>
</dbReference>
<keyword evidence="2 4" id="KW-0238">DNA-binding</keyword>
<feature type="compositionally biased region" description="Basic residues" evidence="5">
    <location>
        <begin position="58"/>
        <end position="68"/>
    </location>
</feature>
<dbReference type="GO" id="GO:0000978">
    <property type="term" value="F:RNA polymerase II cis-regulatory region sequence-specific DNA binding"/>
    <property type="evidence" value="ECO:0007669"/>
    <property type="project" value="TreeGrafter"/>
</dbReference>
<keyword evidence="3 4" id="KW-0539">Nucleus</keyword>
<feature type="compositionally biased region" description="Low complexity" evidence="5">
    <location>
        <begin position="365"/>
        <end position="374"/>
    </location>
</feature>
<comment type="caution">
    <text evidence="7">The sequence shown here is derived from an EMBL/GenBank/DDBJ whole genome shotgun (WGS) entry which is preliminary data.</text>
</comment>
<feature type="compositionally biased region" description="Basic residues" evidence="5">
    <location>
        <begin position="383"/>
        <end position="392"/>
    </location>
</feature>
<dbReference type="CDD" id="cd20020">
    <property type="entry name" value="FH_FOXF"/>
    <property type="match status" value="1"/>
</dbReference>
<dbReference type="Proteomes" id="UP000192578">
    <property type="component" value="Unassembled WGS sequence"/>
</dbReference>
<evidence type="ECO:0000256" key="5">
    <source>
        <dbReference type="SAM" id="MobiDB-lite"/>
    </source>
</evidence>
<keyword evidence="8" id="KW-1185">Reference proteome</keyword>
<dbReference type="PANTHER" id="PTHR46262">
    <property type="entry name" value="FORKHEAD BOX PROTEIN BINIOU"/>
    <property type="match status" value="1"/>
</dbReference>
<reference evidence="8" key="1">
    <citation type="submission" date="2017-01" db="EMBL/GenBank/DDBJ databases">
        <title>Comparative genomics of anhydrobiosis in the tardigrade Hypsibius dujardini.</title>
        <authorList>
            <person name="Yoshida Y."/>
            <person name="Koutsovoulos G."/>
            <person name="Laetsch D."/>
            <person name="Stevens L."/>
            <person name="Kumar S."/>
            <person name="Horikawa D."/>
            <person name="Ishino K."/>
            <person name="Komine S."/>
            <person name="Tomita M."/>
            <person name="Blaxter M."/>
            <person name="Arakawa K."/>
        </authorList>
    </citation>
    <scope>NUCLEOTIDE SEQUENCE [LARGE SCALE GENOMIC DNA]</scope>
    <source>
        <strain evidence="8">Z151</strain>
    </source>
</reference>
<accession>A0A1W0X3W5</accession>
<dbReference type="PROSITE" id="PS00658">
    <property type="entry name" value="FORK_HEAD_2"/>
    <property type="match status" value="1"/>
</dbReference>
<feature type="domain" description="Fork-head" evidence="6">
    <location>
        <begin position="69"/>
        <end position="163"/>
    </location>
</feature>
<evidence type="ECO:0000256" key="1">
    <source>
        <dbReference type="ARBA" id="ARBA00004123"/>
    </source>
</evidence>
<proteinExistence type="predicted"/>
<dbReference type="Pfam" id="PF00250">
    <property type="entry name" value="Forkhead"/>
    <property type="match status" value="1"/>
</dbReference>
<feature type="compositionally biased region" description="Basic and acidic residues" evidence="5">
    <location>
        <begin position="456"/>
        <end position="466"/>
    </location>
</feature>
<evidence type="ECO:0000256" key="2">
    <source>
        <dbReference type="ARBA" id="ARBA00023125"/>
    </source>
</evidence>
<feature type="compositionally biased region" description="Low complexity" evidence="5">
    <location>
        <begin position="326"/>
        <end position="342"/>
    </location>
</feature>
<gene>
    <name evidence="7" type="ORF">BV898_04214</name>
</gene>
<organism evidence="7 8">
    <name type="scientific">Hypsibius exemplaris</name>
    <name type="common">Freshwater tardigrade</name>
    <dbReference type="NCBI Taxonomy" id="2072580"/>
    <lineage>
        <taxon>Eukaryota</taxon>
        <taxon>Metazoa</taxon>
        <taxon>Ecdysozoa</taxon>
        <taxon>Tardigrada</taxon>
        <taxon>Eutardigrada</taxon>
        <taxon>Parachela</taxon>
        <taxon>Hypsibioidea</taxon>
        <taxon>Hypsibiidae</taxon>
        <taxon>Hypsibius</taxon>
    </lineage>
</organism>
<evidence type="ECO:0000256" key="3">
    <source>
        <dbReference type="ARBA" id="ARBA00023242"/>
    </source>
</evidence>
<dbReference type="OrthoDB" id="5954824at2759"/>
<evidence type="ECO:0000256" key="4">
    <source>
        <dbReference type="PROSITE-ProRule" id="PRU00089"/>
    </source>
</evidence>
<dbReference type="InterPro" id="IPR030456">
    <property type="entry name" value="TF_fork_head_CS_2"/>
</dbReference>
<dbReference type="PANTHER" id="PTHR46262:SF2">
    <property type="entry name" value="FORKHEAD BOX PROTEIN BINIOU"/>
    <property type="match status" value="1"/>
</dbReference>
<dbReference type="SUPFAM" id="SSF46785">
    <property type="entry name" value="Winged helix' DNA-binding domain"/>
    <property type="match status" value="1"/>
</dbReference>
<protein>
    <submittedName>
        <fullName evidence="7">Forkhead box protein F1</fullName>
    </submittedName>
</protein>
<dbReference type="InterPro" id="IPR036390">
    <property type="entry name" value="WH_DNA-bd_sf"/>
</dbReference>
<dbReference type="PROSITE" id="PS50039">
    <property type="entry name" value="FORK_HEAD_3"/>
    <property type="match status" value="1"/>
</dbReference>
<dbReference type="InterPro" id="IPR051770">
    <property type="entry name" value="Forkhead_box_regulator"/>
</dbReference>
<feature type="compositionally biased region" description="Low complexity" evidence="5">
    <location>
        <begin position="446"/>
        <end position="455"/>
    </location>
</feature>
<comment type="subcellular location">
    <subcellularLocation>
        <location evidence="1 4">Nucleus</location>
    </subcellularLocation>
</comment>
<feature type="region of interest" description="Disordered" evidence="5">
    <location>
        <begin position="324"/>
        <end position="399"/>
    </location>
</feature>
<dbReference type="PROSITE" id="PS00657">
    <property type="entry name" value="FORK_HEAD_1"/>
    <property type="match status" value="1"/>
</dbReference>
<evidence type="ECO:0000313" key="7">
    <source>
        <dbReference type="EMBL" id="OQV22004.1"/>
    </source>
</evidence>
<dbReference type="GO" id="GO:0001710">
    <property type="term" value="P:mesodermal cell fate commitment"/>
    <property type="evidence" value="ECO:0007669"/>
    <property type="project" value="UniProtKB-ARBA"/>
</dbReference>
<dbReference type="AlphaFoldDB" id="A0A1W0X3W5"/>
<dbReference type="InterPro" id="IPR018122">
    <property type="entry name" value="TF_fork_head_CS_1"/>
</dbReference>
<dbReference type="InterPro" id="IPR036388">
    <property type="entry name" value="WH-like_DNA-bd_sf"/>
</dbReference>
<dbReference type="SMART" id="SM00339">
    <property type="entry name" value="FH"/>
    <property type="match status" value="1"/>
</dbReference>
<dbReference type="PRINTS" id="PR00053">
    <property type="entry name" value="FORKHEAD"/>
</dbReference>
<feature type="compositionally biased region" description="Basic and acidic residues" evidence="5">
    <location>
        <begin position="21"/>
        <end position="43"/>
    </location>
</feature>
<dbReference type="GO" id="GO:0005634">
    <property type="term" value="C:nucleus"/>
    <property type="evidence" value="ECO:0007669"/>
    <property type="project" value="UniProtKB-SubCell"/>
</dbReference>
<feature type="region of interest" description="Disordered" evidence="5">
    <location>
        <begin position="15"/>
        <end position="68"/>
    </location>
</feature>